<proteinExistence type="predicted"/>
<dbReference type="AlphaFoldDB" id="A0A7J7PBU5"/>
<accession>A0A7J7PBU5</accession>
<gene>
    <name evidence="2" type="ORF">GIB67_038165</name>
</gene>
<feature type="transmembrane region" description="Helical" evidence="1">
    <location>
        <begin position="41"/>
        <end position="61"/>
    </location>
</feature>
<organism evidence="2 3">
    <name type="scientific">Kingdonia uniflora</name>
    <dbReference type="NCBI Taxonomy" id="39325"/>
    <lineage>
        <taxon>Eukaryota</taxon>
        <taxon>Viridiplantae</taxon>
        <taxon>Streptophyta</taxon>
        <taxon>Embryophyta</taxon>
        <taxon>Tracheophyta</taxon>
        <taxon>Spermatophyta</taxon>
        <taxon>Magnoliopsida</taxon>
        <taxon>Ranunculales</taxon>
        <taxon>Circaeasteraceae</taxon>
        <taxon>Kingdonia</taxon>
    </lineage>
</organism>
<keyword evidence="1" id="KW-1133">Transmembrane helix</keyword>
<feature type="non-terminal residue" evidence="2">
    <location>
        <position position="1"/>
    </location>
</feature>
<dbReference type="EMBL" id="JACGCM010000013">
    <property type="protein sequence ID" value="KAF6176925.1"/>
    <property type="molecule type" value="Genomic_DNA"/>
</dbReference>
<protein>
    <submittedName>
        <fullName evidence="2">Uncharacterized protein</fullName>
    </submittedName>
</protein>
<dbReference type="Proteomes" id="UP000541444">
    <property type="component" value="Unassembled WGS sequence"/>
</dbReference>
<sequence>MASTNLSSPSKLARARNLASITSSCFDVILFDSVSSLLDSISNLIDFFTVCFSVFFPIVCCKRKKNTCRIIVADTEITVVDAENNV</sequence>
<keyword evidence="1" id="KW-0812">Transmembrane</keyword>
<name>A0A7J7PBU5_9MAGN</name>
<keyword evidence="1" id="KW-0472">Membrane</keyword>
<evidence type="ECO:0000313" key="2">
    <source>
        <dbReference type="EMBL" id="KAF6176925.1"/>
    </source>
</evidence>
<reference evidence="2 3" key="1">
    <citation type="journal article" date="2020" name="IScience">
        <title>Genome Sequencing of the Endangered Kingdonia uniflora (Circaeasteraceae, Ranunculales) Reveals Potential Mechanisms of Evolutionary Specialization.</title>
        <authorList>
            <person name="Sun Y."/>
            <person name="Deng T."/>
            <person name="Zhang A."/>
            <person name="Moore M.J."/>
            <person name="Landis J.B."/>
            <person name="Lin N."/>
            <person name="Zhang H."/>
            <person name="Zhang X."/>
            <person name="Huang J."/>
            <person name="Zhang X."/>
            <person name="Sun H."/>
            <person name="Wang H."/>
        </authorList>
    </citation>
    <scope>NUCLEOTIDE SEQUENCE [LARGE SCALE GENOMIC DNA]</scope>
    <source>
        <strain evidence="2">TB1705</strain>
        <tissue evidence="2">Leaf</tissue>
    </source>
</reference>
<evidence type="ECO:0000313" key="3">
    <source>
        <dbReference type="Proteomes" id="UP000541444"/>
    </source>
</evidence>
<comment type="caution">
    <text evidence="2">The sequence shown here is derived from an EMBL/GenBank/DDBJ whole genome shotgun (WGS) entry which is preliminary data.</text>
</comment>
<keyword evidence="3" id="KW-1185">Reference proteome</keyword>
<evidence type="ECO:0000256" key="1">
    <source>
        <dbReference type="SAM" id="Phobius"/>
    </source>
</evidence>